<protein>
    <submittedName>
        <fullName evidence="1">Uncharacterized protein</fullName>
    </submittedName>
</protein>
<proteinExistence type="predicted"/>
<reference evidence="1" key="1">
    <citation type="submission" date="2018-05" db="EMBL/GenBank/DDBJ databases">
        <authorList>
            <person name="Lanie J.A."/>
            <person name="Ng W.-L."/>
            <person name="Kazmierczak K.M."/>
            <person name="Andrzejewski T.M."/>
            <person name="Davidsen T.M."/>
            <person name="Wayne K.J."/>
            <person name="Tettelin H."/>
            <person name="Glass J.I."/>
            <person name="Rusch D."/>
            <person name="Podicherti R."/>
            <person name="Tsui H.-C.T."/>
            <person name="Winkler M.E."/>
        </authorList>
    </citation>
    <scope>NUCLEOTIDE SEQUENCE</scope>
</reference>
<dbReference type="AlphaFoldDB" id="A0A383F3Y8"/>
<sequence>MPPRFENQLRVRQSVGLSIEDALAALLAKDPDQLRDEPEIAASIGAQLEHMEL</sequence>
<dbReference type="EMBL" id="UINC01231170">
    <property type="protein sequence ID" value="SVE63594.1"/>
    <property type="molecule type" value="Genomic_DNA"/>
</dbReference>
<evidence type="ECO:0000313" key="1">
    <source>
        <dbReference type="EMBL" id="SVE63594.1"/>
    </source>
</evidence>
<organism evidence="1">
    <name type="scientific">marine metagenome</name>
    <dbReference type="NCBI Taxonomy" id="408172"/>
    <lineage>
        <taxon>unclassified sequences</taxon>
        <taxon>metagenomes</taxon>
        <taxon>ecological metagenomes</taxon>
    </lineage>
</organism>
<name>A0A383F3Y8_9ZZZZ</name>
<gene>
    <name evidence="1" type="ORF">METZ01_LOCUS516448</name>
</gene>
<accession>A0A383F3Y8</accession>
<feature type="non-terminal residue" evidence="1">
    <location>
        <position position="53"/>
    </location>
</feature>